<keyword evidence="2" id="KW-1185">Reference proteome</keyword>
<protein>
    <submittedName>
        <fullName evidence="1">Uncharacterized protein</fullName>
    </submittedName>
</protein>
<dbReference type="EMBL" id="ML208797">
    <property type="protein sequence ID" value="TFK60293.1"/>
    <property type="molecule type" value="Genomic_DNA"/>
</dbReference>
<sequence length="121" mass="13954">MDFYRPLFIPTYLMFCIIFNLFFLRFLSPAFISSHGIYIHIIHTLLLHLLLLKMRSSDLSPSFRWLSFMHTYVGIHVHLTRISSPPSGSRFELLHGCTLALLPSLSLSSTPRSNAVPFICR</sequence>
<name>A0ACD3A349_9AGAR</name>
<evidence type="ECO:0000313" key="1">
    <source>
        <dbReference type="EMBL" id="TFK60293.1"/>
    </source>
</evidence>
<gene>
    <name evidence="1" type="ORF">BDN72DRAFT_535578</name>
</gene>
<organism evidence="1 2">
    <name type="scientific">Pluteus cervinus</name>
    <dbReference type="NCBI Taxonomy" id="181527"/>
    <lineage>
        <taxon>Eukaryota</taxon>
        <taxon>Fungi</taxon>
        <taxon>Dikarya</taxon>
        <taxon>Basidiomycota</taxon>
        <taxon>Agaricomycotina</taxon>
        <taxon>Agaricomycetes</taxon>
        <taxon>Agaricomycetidae</taxon>
        <taxon>Agaricales</taxon>
        <taxon>Pluteineae</taxon>
        <taxon>Pluteaceae</taxon>
        <taxon>Pluteus</taxon>
    </lineage>
</organism>
<evidence type="ECO:0000313" key="2">
    <source>
        <dbReference type="Proteomes" id="UP000308600"/>
    </source>
</evidence>
<accession>A0ACD3A349</accession>
<proteinExistence type="predicted"/>
<dbReference type="Proteomes" id="UP000308600">
    <property type="component" value="Unassembled WGS sequence"/>
</dbReference>
<reference evidence="1 2" key="1">
    <citation type="journal article" date="2019" name="Nat. Ecol. Evol.">
        <title>Megaphylogeny resolves global patterns of mushroom evolution.</title>
        <authorList>
            <person name="Varga T."/>
            <person name="Krizsan K."/>
            <person name="Foldi C."/>
            <person name="Dima B."/>
            <person name="Sanchez-Garcia M."/>
            <person name="Sanchez-Ramirez S."/>
            <person name="Szollosi G.J."/>
            <person name="Szarkandi J.G."/>
            <person name="Papp V."/>
            <person name="Albert L."/>
            <person name="Andreopoulos W."/>
            <person name="Angelini C."/>
            <person name="Antonin V."/>
            <person name="Barry K.W."/>
            <person name="Bougher N.L."/>
            <person name="Buchanan P."/>
            <person name="Buyck B."/>
            <person name="Bense V."/>
            <person name="Catcheside P."/>
            <person name="Chovatia M."/>
            <person name="Cooper J."/>
            <person name="Damon W."/>
            <person name="Desjardin D."/>
            <person name="Finy P."/>
            <person name="Geml J."/>
            <person name="Haridas S."/>
            <person name="Hughes K."/>
            <person name="Justo A."/>
            <person name="Karasinski D."/>
            <person name="Kautmanova I."/>
            <person name="Kiss B."/>
            <person name="Kocsube S."/>
            <person name="Kotiranta H."/>
            <person name="LaButti K.M."/>
            <person name="Lechner B.E."/>
            <person name="Liimatainen K."/>
            <person name="Lipzen A."/>
            <person name="Lukacs Z."/>
            <person name="Mihaltcheva S."/>
            <person name="Morgado L.N."/>
            <person name="Niskanen T."/>
            <person name="Noordeloos M.E."/>
            <person name="Ohm R.A."/>
            <person name="Ortiz-Santana B."/>
            <person name="Ovrebo C."/>
            <person name="Racz N."/>
            <person name="Riley R."/>
            <person name="Savchenko A."/>
            <person name="Shiryaev A."/>
            <person name="Soop K."/>
            <person name="Spirin V."/>
            <person name="Szebenyi C."/>
            <person name="Tomsovsky M."/>
            <person name="Tulloss R.E."/>
            <person name="Uehling J."/>
            <person name="Grigoriev I.V."/>
            <person name="Vagvolgyi C."/>
            <person name="Papp T."/>
            <person name="Martin F.M."/>
            <person name="Miettinen O."/>
            <person name="Hibbett D.S."/>
            <person name="Nagy L.G."/>
        </authorList>
    </citation>
    <scope>NUCLEOTIDE SEQUENCE [LARGE SCALE GENOMIC DNA]</scope>
    <source>
        <strain evidence="1 2">NL-1719</strain>
    </source>
</reference>